<organism evidence="3 4">
    <name type="scientific">Stenotrophomonas capsici</name>
    <dbReference type="NCBI Taxonomy" id="3110230"/>
    <lineage>
        <taxon>Bacteria</taxon>
        <taxon>Pseudomonadati</taxon>
        <taxon>Pseudomonadota</taxon>
        <taxon>Gammaproteobacteria</taxon>
        <taxon>Lysobacterales</taxon>
        <taxon>Lysobacteraceae</taxon>
        <taxon>Stenotrophomonas</taxon>
    </lineage>
</organism>
<sequence>MPMSRWHRRASRRSPGRTVRLPAFLLASLPLSVPAQSCSVTGPLQLNFGTVTSAGRSDAQTTLQLTCQGPADLWSILPAQFSVCVFVGEGTPAGIAPRRMSNGNGAFMNYDLYADPARTQLVGPLGSAYPVYSLSFDVGVRQSRQLSIPLYGRVPAGQNLPATFPYLGTPGASVVRYSYGYVLTPSVDDCRNGAAGAGGGAGQANFTWAGVNALYTNSCRINAASDMDFGRSDGLASPREQTSTISLQCPIGAPWNVTLNDGANANGSTRRMASAGNRITYELYRDANRLERWGSSPASGVAGTGSENPSILTVYGRIPAQPGTRAGSYTDTVTVTLTY</sequence>
<evidence type="ECO:0000313" key="3">
    <source>
        <dbReference type="EMBL" id="MEA5668919.1"/>
    </source>
</evidence>
<name>A0ABU5V6D7_9GAMM</name>
<reference evidence="3 4" key="1">
    <citation type="submission" date="2023-12" db="EMBL/GenBank/DDBJ databases">
        <title>Stenotrophomonas guangdongensis sp. nov., isolated from wilted pepper plants (Capsicum annuum).</title>
        <authorList>
            <person name="Qiu M."/>
            <person name="Li Y."/>
            <person name="Liu Q."/>
            <person name="Zhang X."/>
            <person name="Huang Y."/>
            <person name="Guo R."/>
            <person name="Hu M."/>
            <person name="Zhou J."/>
            <person name="Zhou X."/>
        </authorList>
    </citation>
    <scope>NUCLEOTIDE SEQUENCE [LARGE SCALE GENOMIC DNA]</scope>
    <source>
        <strain evidence="3 4">MH1</strain>
    </source>
</reference>
<dbReference type="Proteomes" id="UP001301653">
    <property type="component" value="Unassembled WGS sequence"/>
</dbReference>
<comment type="caution">
    <text evidence="3">The sequence shown here is derived from an EMBL/GenBank/DDBJ whole genome shotgun (WGS) entry which is preliminary data.</text>
</comment>
<dbReference type="InterPro" id="IPR053167">
    <property type="entry name" value="Spore_coat_component"/>
</dbReference>
<feature type="domain" description="Spore coat protein U/FanG" evidence="2">
    <location>
        <begin position="34"/>
        <end position="162"/>
    </location>
</feature>
<proteinExistence type="predicted"/>
<accession>A0ABU5V6D7</accession>
<evidence type="ECO:0000259" key="2">
    <source>
        <dbReference type="Pfam" id="PF05229"/>
    </source>
</evidence>
<dbReference type="RefSeq" id="WP_323439356.1">
    <property type="nucleotide sequence ID" value="NZ_JAYFUH010000249.1"/>
</dbReference>
<feature type="signal peptide" evidence="1">
    <location>
        <begin position="1"/>
        <end position="35"/>
    </location>
</feature>
<dbReference type="InterPro" id="IPR007893">
    <property type="entry name" value="Spore_coat_U/FanG"/>
</dbReference>
<feature type="chain" id="PRO_5045254332" evidence="1">
    <location>
        <begin position="36"/>
        <end position="339"/>
    </location>
</feature>
<dbReference type="PANTHER" id="PTHR37089">
    <property type="entry name" value="PROTEIN U-RELATED"/>
    <property type="match status" value="1"/>
</dbReference>
<evidence type="ECO:0000256" key="1">
    <source>
        <dbReference type="SAM" id="SignalP"/>
    </source>
</evidence>
<keyword evidence="4" id="KW-1185">Reference proteome</keyword>
<keyword evidence="1" id="KW-0732">Signal</keyword>
<dbReference type="SMART" id="SM00972">
    <property type="entry name" value="SCPU"/>
    <property type="match status" value="2"/>
</dbReference>
<dbReference type="Pfam" id="PF05229">
    <property type="entry name" value="SCPU"/>
    <property type="match status" value="2"/>
</dbReference>
<evidence type="ECO:0000313" key="4">
    <source>
        <dbReference type="Proteomes" id="UP001301653"/>
    </source>
</evidence>
<gene>
    <name evidence="3" type="ORF">VA603_15330</name>
</gene>
<dbReference type="EMBL" id="JAYFUH010000249">
    <property type="protein sequence ID" value="MEA5668919.1"/>
    <property type="molecule type" value="Genomic_DNA"/>
</dbReference>
<feature type="domain" description="Spore coat protein U/FanG" evidence="2">
    <location>
        <begin position="211"/>
        <end position="336"/>
    </location>
</feature>
<protein>
    <submittedName>
        <fullName evidence="3">Spore coat U domain-containing protein</fullName>
    </submittedName>
</protein>
<dbReference type="PANTHER" id="PTHR37089:SF4">
    <property type="entry name" value="EXPORTED PROTEIN"/>
    <property type="match status" value="1"/>
</dbReference>